<accession>A0A1H0J0Z2</accession>
<evidence type="ECO:0000313" key="3">
    <source>
        <dbReference type="Proteomes" id="UP000199073"/>
    </source>
</evidence>
<keyword evidence="1" id="KW-0472">Membrane</keyword>
<reference evidence="2 3" key="1">
    <citation type="submission" date="2016-10" db="EMBL/GenBank/DDBJ databases">
        <authorList>
            <person name="de Groot N.N."/>
        </authorList>
    </citation>
    <scope>NUCLEOTIDE SEQUENCE [LARGE SCALE GENOMIC DNA]</scope>
    <source>
        <strain evidence="2 3">DSM 12130</strain>
    </source>
</reference>
<evidence type="ECO:0000256" key="1">
    <source>
        <dbReference type="SAM" id="Phobius"/>
    </source>
</evidence>
<proteinExistence type="predicted"/>
<sequence>MVWLSGYVVMLLLMSVAALIAVPVTVLGVSLVVKVFSRKPYHKKAVKKNGFRICII</sequence>
<organism evidence="2 3">
    <name type="scientific">Desulforhopalus singaporensis</name>
    <dbReference type="NCBI Taxonomy" id="91360"/>
    <lineage>
        <taxon>Bacteria</taxon>
        <taxon>Pseudomonadati</taxon>
        <taxon>Thermodesulfobacteriota</taxon>
        <taxon>Desulfobulbia</taxon>
        <taxon>Desulfobulbales</taxon>
        <taxon>Desulfocapsaceae</taxon>
        <taxon>Desulforhopalus</taxon>
    </lineage>
</organism>
<keyword evidence="1" id="KW-0812">Transmembrane</keyword>
<keyword evidence="1" id="KW-1133">Transmembrane helix</keyword>
<gene>
    <name evidence="2" type="ORF">SAMN05660330_00099</name>
</gene>
<feature type="transmembrane region" description="Helical" evidence="1">
    <location>
        <begin position="6"/>
        <end position="33"/>
    </location>
</feature>
<dbReference type="Proteomes" id="UP000199073">
    <property type="component" value="Unassembled WGS sequence"/>
</dbReference>
<dbReference type="AlphaFoldDB" id="A0A1H0J0Z2"/>
<evidence type="ECO:0000313" key="2">
    <source>
        <dbReference type="EMBL" id="SDO37150.1"/>
    </source>
</evidence>
<name>A0A1H0J0Z2_9BACT</name>
<keyword evidence="3" id="KW-1185">Reference proteome</keyword>
<dbReference type="EMBL" id="FNJI01000001">
    <property type="protein sequence ID" value="SDO37150.1"/>
    <property type="molecule type" value="Genomic_DNA"/>
</dbReference>
<dbReference type="RefSeq" id="WP_176761018.1">
    <property type="nucleotide sequence ID" value="NZ_FNJI01000001.1"/>
</dbReference>
<protein>
    <submittedName>
        <fullName evidence="2">Uncharacterized protein</fullName>
    </submittedName>
</protein>